<evidence type="ECO:0000256" key="12">
    <source>
        <dbReference type="ARBA" id="ARBA00045808"/>
    </source>
</evidence>
<evidence type="ECO:0000256" key="7">
    <source>
        <dbReference type="ARBA" id="ARBA00023136"/>
    </source>
</evidence>
<evidence type="ECO:0000256" key="1">
    <source>
        <dbReference type="ARBA" id="ARBA00004123"/>
    </source>
</evidence>
<dbReference type="PANTHER" id="PTHR15561">
    <property type="entry name" value="CALCITONIN GENE-RELATED PEPTIDE-RECEPTOR COMPONENT PROTEIN"/>
    <property type="match status" value="1"/>
</dbReference>
<reference evidence="16 17" key="1">
    <citation type="submission" date="2021-06" db="EMBL/GenBank/DDBJ databases">
        <title>Caerostris darwini draft genome.</title>
        <authorList>
            <person name="Kono N."/>
            <person name="Arakawa K."/>
        </authorList>
    </citation>
    <scope>NUCLEOTIDE SEQUENCE [LARGE SCALE GENOMIC DNA]</scope>
</reference>
<feature type="region of interest" description="Disordered" evidence="14">
    <location>
        <begin position="134"/>
        <end position="155"/>
    </location>
</feature>
<dbReference type="FunFam" id="1.20.1250.40:FF:000002">
    <property type="entry name" value="DNA-directed RNA polymerase III subunit RPC9"/>
    <property type="match status" value="1"/>
</dbReference>
<dbReference type="InterPro" id="IPR010997">
    <property type="entry name" value="HRDC-like_sf"/>
</dbReference>
<sequence>MEVLEDRAALLCNREVLTLLENLKSDLKGPKYSVKMNAMKELSEREKRLQGLNTIVYETVKYLEETPCTTQTPECIKDFLKAIEPYGLTKAEKLQLLNTRPTSLVEIQLLIEESEERFTEEMVNEILNVIANTLPPGPGSDSKTPSEVDYEENNG</sequence>
<keyword evidence="17" id="KW-1185">Reference proteome</keyword>
<evidence type="ECO:0000256" key="6">
    <source>
        <dbReference type="ARBA" id="ARBA00022478"/>
    </source>
</evidence>
<dbReference type="AlphaFoldDB" id="A0AAV4PGH8"/>
<evidence type="ECO:0000256" key="14">
    <source>
        <dbReference type="SAM" id="MobiDB-lite"/>
    </source>
</evidence>
<dbReference type="SUPFAM" id="SSF47819">
    <property type="entry name" value="HRDC-like"/>
    <property type="match status" value="1"/>
</dbReference>
<evidence type="ECO:0000256" key="3">
    <source>
        <dbReference type="ARBA" id="ARBA00006898"/>
    </source>
</evidence>
<comment type="function">
    <text evidence="12">DNA-dependent RNA polymerase catalyzes the transcription of DNA into RNA using the four ribonucleoside triphosphates as substrates. Specific peripheric component of RNA polymerase III (Pol III) which synthesizes small non-coding RNAs including 5S rRNA, snRNAs, tRNAs and miRNAs from at least 500 distinct genomic loci. With POLR3H/RPC8 forms a mobile stalk that protrudes from Pol III core and functions primarily in transcription initiation. Pol III plays a key role in sensing and limiting infection by intracellular bacteria and DNA viruses. Acts as nuclear and cytosolic DNA sensor involved in innate immune response. Can sense non-self dsDNA that serves as template for transcription into dsRNA. The non-self RNA polymerase III transcripts, such as Epstein-Barr virus-encoded RNAs (EBERs) induce type I interferon and NF-kappa-B through the RIG-I pathway.</text>
</comment>
<dbReference type="SMART" id="SM00657">
    <property type="entry name" value="RPOL4c"/>
    <property type="match status" value="1"/>
</dbReference>
<dbReference type="InterPro" id="IPR006590">
    <property type="entry name" value="RNA_pol_Rpb4/RPC9_core"/>
</dbReference>
<evidence type="ECO:0000256" key="11">
    <source>
        <dbReference type="ARBA" id="ARBA00044007"/>
    </source>
</evidence>
<proteinExistence type="inferred from homology"/>
<accession>A0AAV4PGH8</accession>
<dbReference type="GO" id="GO:0000166">
    <property type="term" value="F:nucleotide binding"/>
    <property type="evidence" value="ECO:0007669"/>
    <property type="project" value="InterPro"/>
</dbReference>
<evidence type="ECO:0000259" key="15">
    <source>
        <dbReference type="SMART" id="SM00657"/>
    </source>
</evidence>
<comment type="caution">
    <text evidence="16">The sequence shown here is derived from an EMBL/GenBank/DDBJ whole genome shotgun (WGS) entry which is preliminary data.</text>
</comment>
<dbReference type="EMBL" id="BPLQ01002713">
    <property type="protein sequence ID" value="GIX95271.1"/>
    <property type="molecule type" value="Genomic_DNA"/>
</dbReference>
<dbReference type="InterPro" id="IPR038324">
    <property type="entry name" value="Rpb4/RPC9_sf"/>
</dbReference>
<evidence type="ECO:0000256" key="9">
    <source>
        <dbReference type="ARBA" id="ARBA00023242"/>
    </source>
</evidence>
<comment type="subunit">
    <text evidence="11">Component of the RNA polymerase III complex consisting of 17 subunits: a ten-subunit horseshoe-shaped catalytic core composed of POLR3A/RPC1, POLR3B/RPC2, POLR1C/RPAC1, POLR1D/RPAC2, POLR3K/RPC10, POLR2E/RPABC1, POLR2F/RPABC2, POLR2H/RPABC3, POLR2K/RPABC4 and POLR2L/RPABC5; a mobile stalk composed of two subunits POLR3H/RPC8 and CRCP/RPC9, protruding from the core and functioning primarily in transcription initiation; and additional subunits homologous to general transcription factors of the RNA polymerase II machinery, POLR3C/RPC3-POLR3F/RPC6-POLR3G/RPC7 heterotrimer required for transcription initiation and POLR3D/RPC4-POLR3E/RPC5 heterodimer involved in both transcription initiation and termination.</text>
</comment>
<evidence type="ECO:0000313" key="16">
    <source>
        <dbReference type="EMBL" id="GIX95271.1"/>
    </source>
</evidence>
<dbReference type="GO" id="GO:0005886">
    <property type="term" value="C:plasma membrane"/>
    <property type="evidence" value="ECO:0007669"/>
    <property type="project" value="UniProtKB-SubCell"/>
</dbReference>
<keyword evidence="5" id="KW-1003">Cell membrane</keyword>
<dbReference type="Pfam" id="PF03874">
    <property type="entry name" value="RNA_pol_Rpb4"/>
    <property type="match status" value="1"/>
</dbReference>
<dbReference type="Gene3D" id="1.20.1250.40">
    <property type="match status" value="1"/>
</dbReference>
<keyword evidence="7" id="KW-0472">Membrane</keyword>
<keyword evidence="9" id="KW-0539">Nucleus</keyword>
<evidence type="ECO:0000256" key="4">
    <source>
        <dbReference type="ARBA" id="ARBA00016672"/>
    </source>
</evidence>
<comment type="subcellular location">
    <subcellularLocation>
        <location evidence="2">Cell membrane</location>
        <topology evidence="2">Peripheral membrane protein</topology>
        <orientation evidence="2">Cytoplasmic side</orientation>
    </subcellularLocation>
    <subcellularLocation>
        <location evidence="1">Nucleus</location>
    </subcellularLocation>
</comment>
<comment type="similarity">
    <text evidence="3">Belongs to the eukaryotic RPC9 RNA polymerase subunit family.</text>
</comment>
<evidence type="ECO:0000256" key="13">
    <source>
        <dbReference type="ARBA" id="ARBA00073026"/>
    </source>
</evidence>
<evidence type="ECO:0000256" key="5">
    <source>
        <dbReference type="ARBA" id="ARBA00022475"/>
    </source>
</evidence>
<dbReference type="GO" id="GO:0005666">
    <property type="term" value="C:RNA polymerase III complex"/>
    <property type="evidence" value="ECO:0007669"/>
    <property type="project" value="InterPro"/>
</dbReference>
<keyword evidence="6 16" id="KW-0240">DNA-directed RNA polymerase</keyword>
<protein>
    <recommendedName>
        <fullName evidence="4">DNA-directed RNA polymerase III subunit RPC9</fullName>
    </recommendedName>
    <alternativeName>
        <fullName evidence="13">DNA-directed RNA polymerase III subunit rpc9</fullName>
    </alternativeName>
</protein>
<comment type="function">
    <text evidence="10">Accessory protein for the calcitonin gene-related peptide (CGRP) receptor. It modulates CGRP responsiveness in a variety of tissues.</text>
</comment>
<keyword evidence="8" id="KW-0804">Transcription</keyword>
<gene>
    <name evidence="16" type="primary">CRCP</name>
    <name evidence="16" type="ORF">CDAR_92321</name>
</gene>
<dbReference type="InterPro" id="IPR005574">
    <property type="entry name" value="Rpb4/RPC9"/>
</dbReference>
<name>A0AAV4PGH8_9ARAC</name>
<dbReference type="PANTHER" id="PTHR15561:SF0">
    <property type="entry name" value="DNA-DIRECTED RNA POLYMERASE III SUBUNIT RPC9"/>
    <property type="match status" value="1"/>
</dbReference>
<evidence type="ECO:0000256" key="8">
    <source>
        <dbReference type="ARBA" id="ARBA00023163"/>
    </source>
</evidence>
<dbReference type="InterPro" id="IPR038846">
    <property type="entry name" value="RPC9"/>
</dbReference>
<dbReference type="GO" id="GO:0006384">
    <property type="term" value="P:transcription initiation at RNA polymerase III promoter"/>
    <property type="evidence" value="ECO:0007669"/>
    <property type="project" value="InterPro"/>
</dbReference>
<evidence type="ECO:0000313" key="17">
    <source>
        <dbReference type="Proteomes" id="UP001054837"/>
    </source>
</evidence>
<feature type="domain" description="RNA polymerase Rpb4/RPC9 core" evidence="15">
    <location>
        <begin position="1"/>
        <end position="137"/>
    </location>
</feature>
<organism evidence="16 17">
    <name type="scientific">Caerostris darwini</name>
    <dbReference type="NCBI Taxonomy" id="1538125"/>
    <lineage>
        <taxon>Eukaryota</taxon>
        <taxon>Metazoa</taxon>
        <taxon>Ecdysozoa</taxon>
        <taxon>Arthropoda</taxon>
        <taxon>Chelicerata</taxon>
        <taxon>Arachnida</taxon>
        <taxon>Araneae</taxon>
        <taxon>Araneomorphae</taxon>
        <taxon>Entelegynae</taxon>
        <taxon>Araneoidea</taxon>
        <taxon>Araneidae</taxon>
        <taxon>Caerostris</taxon>
    </lineage>
</organism>
<evidence type="ECO:0000256" key="2">
    <source>
        <dbReference type="ARBA" id="ARBA00004413"/>
    </source>
</evidence>
<evidence type="ECO:0000256" key="10">
    <source>
        <dbReference type="ARBA" id="ARBA00043924"/>
    </source>
</evidence>
<dbReference type="Proteomes" id="UP001054837">
    <property type="component" value="Unassembled WGS sequence"/>
</dbReference>